<name>A0ACC2VLT2_9TREE</name>
<protein>
    <submittedName>
        <fullName evidence="1">Uncharacterized protein</fullName>
    </submittedName>
</protein>
<sequence length="253" mass="27746">MNTRSAIVRAAHTSLLPTISRTYLRRAPVIAQHVALRFPTPAPIRFRTLTTTAQPINSEDPTPKPPSPGIAGKLKDLMTKYGRHALAVYLVLSAIDLGLSFILVHLAGADKIEWVKDYVVAQWRSVRYGSDEAKEMKRIEDEEQRAKDAEEAAAGGDKGSSRKKKQNAMLWAEFALAYGIHKTLLLPVRVGATAAVTPKLVHWLTARGWVGKGGVKRAATHASGKVKQASAQAQDRVKEASDRVKEIAKRTKE</sequence>
<dbReference type="Proteomes" id="UP001230649">
    <property type="component" value="Unassembled WGS sequence"/>
</dbReference>
<reference evidence="1" key="1">
    <citation type="submission" date="2023-04" db="EMBL/GenBank/DDBJ databases">
        <title>Draft Genome sequencing of Naganishia species isolated from polar environments using Oxford Nanopore Technology.</title>
        <authorList>
            <person name="Leo P."/>
            <person name="Venkateswaran K."/>
        </authorList>
    </citation>
    <scope>NUCLEOTIDE SEQUENCE</scope>
    <source>
        <strain evidence="1">MNA-CCFEE 5262</strain>
    </source>
</reference>
<gene>
    <name evidence="1" type="ORF">QFC20_005460</name>
</gene>
<comment type="caution">
    <text evidence="1">The sequence shown here is derived from an EMBL/GenBank/DDBJ whole genome shotgun (WGS) entry which is preliminary data.</text>
</comment>
<keyword evidence="2" id="KW-1185">Reference proteome</keyword>
<evidence type="ECO:0000313" key="2">
    <source>
        <dbReference type="Proteomes" id="UP001230649"/>
    </source>
</evidence>
<accession>A0ACC2VLT2</accession>
<dbReference type="EMBL" id="JASBWS010000076">
    <property type="protein sequence ID" value="KAJ9100328.1"/>
    <property type="molecule type" value="Genomic_DNA"/>
</dbReference>
<proteinExistence type="predicted"/>
<evidence type="ECO:0000313" key="1">
    <source>
        <dbReference type="EMBL" id="KAJ9100328.1"/>
    </source>
</evidence>
<organism evidence="1 2">
    <name type="scientific">Naganishia adeliensis</name>
    <dbReference type="NCBI Taxonomy" id="92952"/>
    <lineage>
        <taxon>Eukaryota</taxon>
        <taxon>Fungi</taxon>
        <taxon>Dikarya</taxon>
        <taxon>Basidiomycota</taxon>
        <taxon>Agaricomycotina</taxon>
        <taxon>Tremellomycetes</taxon>
        <taxon>Filobasidiales</taxon>
        <taxon>Filobasidiaceae</taxon>
        <taxon>Naganishia</taxon>
    </lineage>
</organism>